<dbReference type="GO" id="GO:0006707">
    <property type="term" value="P:cholesterol catabolic process"/>
    <property type="evidence" value="ECO:0007669"/>
    <property type="project" value="TreeGrafter"/>
</dbReference>
<evidence type="ECO:0000256" key="7">
    <source>
        <dbReference type="ARBA" id="ARBA00023033"/>
    </source>
</evidence>
<dbReference type="PANTHER" id="PTHR46696:SF4">
    <property type="entry name" value="BIOTIN BIOSYNTHESIS CYTOCHROME P450"/>
    <property type="match status" value="1"/>
</dbReference>
<dbReference type="SUPFAM" id="SSF48264">
    <property type="entry name" value="Cytochrome P450"/>
    <property type="match status" value="1"/>
</dbReference>
<reference evidence="8 9" key="1">
    <citation type="submission" date="2016-06" db="EMBL/GenBank/DDBJ databases">
        <authorList>
            <person name="Kjaerup R.B."/>
            <person name="Dalgaard T.S."/>
            <person name="Juul-Madsen H.R."/>
        </authorList>
    </citation>
    <scope>NUCLEOTIDE SEQUENCE [LARGE SCALE GENOMIC DNA]</scope>
    <source>
        <strain evidence="8 9">1245752.6</strain>
    </source>
</reference>
<evidence type="ECO:0000256" key="3">
    <source>
        <dbReference type="ARBA" id="ARBA00022617"/>
    </source>
</evidence>
<dbReference type="RefSeq" id="WP_065132649.1">
    <property type="nucleotide sequence ID" value="NZ_MAEM01000091.1"/>
</dbReference>
<protein>
    <recommendedName>
        <fullName evidence="10">Cytochrome P450</fullName>
    </recommendedName>
</protein>
<dbReference type="GO" id="GO:0036199">
    <property type="term" value="F:cholest-4-en-3-one 26-monooxygenase activity"/>
    <property type="evidence" value="ECO:0007669"/>
    <property type="project" value="TreeGrafter"/>
</dbReference>
<dbReference type="OrthoDB" id="4741092at2"/>
<evidence type="ECO:0000313" key="9">
    <source>
        <dbReference type="Proteomes" id="UP000093757"/>
    </source>
</evidence>
<dbReference type="Gene3D" id="1.10.630.10">
    <property type="entry name" value="Cytochrome P450"/>
    <property type="match status" value="1"/>
</dbReference>
<evidence type="ECO:0008006" key="10">
    <source>
        <dbReference type="Google" id="ProtNLM"/>
    </source>
</evidence>
<evidence type="ECO:0000256" key="6">
    <source>
        <dbReference type="ARBA" id="ARBA00023004"/>
    </source>
</evidence>
<gene>
    <name evidence="8" type="ORF">A9W98_10665</name>
</gene>
<evidence type="ECO:0000256" key="4">
    <source>
        <dbReference type="ARBA" id="ARBA00022723"/>
    </source>
</evidence>
<evidence type="ECO:0000256" key="1">
    <source>
        <dbReference type="ARBA" id="ARBA00001971"/>
    </source>
</evidence>
<evidence type="ECO:0000256" key="2">
    <source>
        <dbReference type="ARBA" id="ARBA00010617"/>
    </source>
</evidence>
<dbReference type="GO" id="GO:0008395">
    <property type="term" value="F:steroid hydroxylase activity"/>
    <property type="evidence" value="ECO:0007669"/>
    <property type="project" value="TreeGrafter"/>
</dbReference>
<dbReference type="EMBL" id="MAEM01000091">
    <property type="protein sequence ID" value="OBS03231.1"/>
    <property type="molecule type" value="Genomic_DNA"/>
</dbReference>
<keyword evidence="4" id="KW-0479">Metal-binding</keyword>
<dbReference type="PANTHER" id="PTHR46696">
    <property type="entry name" value="P450, PUTATIVE (EUROFUNG)-RELATED"/>
    <property type="match status" value="1"/>
</dbReference>
<evidence type="ECO:0000313" key="8">
    <source>
        <dbReference type="EMBL" id="OBS03231.1"/>
    </source>
</evidence>
<keyword evidence="3" id="KW-0349">Heme</keyword>
<comment type="cofactor">
    <cofactor evidence="1">
        <name>heme</name>
        <dbReference type="ChEBI" id="CHEBI:30413"/>
    </cofactor>
</comment>
<sequence length="145" mass="16381">MADFDSRIDTAIDEFIRWATPDNFFARHAVVDTEVGETTVKADEKLALFCCSAHRDAAVFDAPHEFRLDRTPKNHLGFGSGGTHFCLGSQLARMEQRSLFFDMQTRLPTVALGTREYSSSSTLHGIKRMSIRRADRRGRLATRSK</sequence>
<comment type="caution">
    <text evidence="8">The sequence shown here is derived from an EMBL/GenBank/DDBJ whole genome shotgun (WGS) entry which is preliminary data.</text>
</comment>
<dbReference type="InterPro" id="IPR001128">
    <property type="entry name" value="Cyt_P450"/>
</dbReference>
<dbReference type="Proteomes" id="UP000093757">
    <property type="component" value="Unassembled WGS sequence"/>
</dbReference>
<dbReference type="InterPro" id="IPR036396">
    <property type="entry name" value="Cyt_P450_sf"/>
</dbReference>
<dbReference type="PRINTS" id="PR00359">
    <property type="entry name" value="BP450"/>
</dbReference>
<proteinExistence type="inferred from homology"/>
<keyword evidence="5" id="KW-0560">Oxidoreductase</keyword>
<keyword evidence="7" id="KW-0503">Monooxygenase</keyword>
<organism evidence="8 9">
    <name type="scientific">Mycobacterium gordonae</name>
    <dbReference type="NCBI Taxonomy" id="1778"/>
    <lineage>
        <taxon>Bacteria</taxon>
        <taxon>Bacillati</taxon>
        <taxon>Actinomycetota</taxon>
        <taxon>Actinomycetes</taxon>
        <taxon>Mycobacteriales</taxon>
        <taxon>Mycobacteriaceae</taxon>
        <taxon>Mycobacterium</taxon>
    </lineage>
</organism>
<keyword evidence="6" id="KW-0408">Iron</keyword>
<dbReference type="GO" id="GO:0005506">
    <property type="term" value="F:iron ion binding"/>
    <property type="evidence" value="ECO:0007669"/>
    <property type="project" value="InterPro"/>
</dbReference>
<evidence type="ECO:0000256" key="5">
    <source>
        <dbReference type="ARBA" id="ARBA00023002"/>
    </source>
</evidence>
<name>A0A1A6BLR1_MYCGO</name>
<accession>A0A1A6BLR1</accession>
<dbReference type="GO" id="GO:0020037">
    <property type="term" value="F:heme binding"/>
    <property type="evidence" value="ECO:0007669"/>
    <property type="project" value="InterPro"/>
</dbReference>
<dbReference type="InterPro" id="IPR002397">
    <property type="entry name" value="Cyt_P450_B"/>
</dbReference>
<dbReference type="AlphaFoldDB" id="A0A1A6BLR1"/>
<comment type="similarity">
    <text evidence="2">Belongs to the cytochrome P450 family.</text>
</comment>
<dbReference type="Pfam" id="PF00067">
    <property type="entry name" value="p450"/>
    <property type="match status" value="1"/>
</dbReference>